<dbReference type="AlphaFoldDB" id="A0A438GM58"/>
<dbReference type="Gene3D" id="3.30.420.10">
    <property type="entry name" value="Ribonuclease H-like superfamily/Ribonuclease H"/>
    <property type="match status" value="1"/>
</dbReference>
<sequence>MWAYLKKVYHQDNDAHRFQLKHAIAMFQHGSLSIQDYYSAFLTLWHEYADLVTADVPIAALPTIQTIHATTRRDQFLMKLRPEYEFVRSSLLNRSPVPSLDICFAYAAQGRGPPMHSKNLQCFCCKEYGHIVSTCPKKFCSYCKKKGHIIKECRIRPQNRQAQAFQTSVIVPPIATSATHDSPSTACSVPAPPAPDYCTPEMVQQMLISALSAMGFQGPGNGEARSQRDLKWGACSTILPVPDLSPLSSIKSFACNNVQILVCKTLPFPLHASRASHCFDLIHSDVWGPSPISSYEKFKYYVTFIDDHSRFTWVYFLRSKSEVFRTFTEFLAYVDNQFSTSIKTLRTDSGGEYLSTEFQAFLASKGIIHQRSCPSTPQQNGVAERKNRHLLDVSYIWSLPISAYLLSNLVMITFVFLVVYALFIYLLMSDINYLLNLFDVLS</sequence>
<keyword evidence="1" id="KW-1133">Transmembrane helix</keyword>
<comment type="caution">
    <text evidence="3">The sequence shown here is derived from an EMBL/GenBank/DDBJ whole genome shotgun (WGS) entry which is preliminary data.</text>
</comment>
<dbReference type="GO" id="GO:0015074">
    <property type="term" value="P:DNA integration"/>
    <property type="evidence" value="ECO:0007669"/>
    <property type="project" value="InterPro"/>
</dbReference>
<dbReference type="PROSITE" id="PS50994">
    <property type="entry name" value="INTEGRASE"/>
    <property type="match status" value="1"/>
</dbReference>
<dbReference type="InterPro" id="IPR036875">
    <property type="entry name" value="Znf_CCHC_sf"/>
</dbReference>
<protein>
    <submittedName>
        <fullName evidence="3">Retrovirus-related Pol polyprotein from transposon TNT 1-94</fullName>
    </submittedName>
</protein>
<dbReference type="InterPro" id="IPR001584">
    <property type="entry name" value="Integrase_cat-core"/>
</dbReference>
<dbReference type="SUPFAM" id="SSF57756">
    <property type="entry name" value="Retrovirus zinc finger-like domains"/>
    <property type="match status" value="1"/>
</dbReference>
<dbReference type="PANTHER" id="PTHR42648:SF28">
    <property type="entry name" value="TRANSPOSON-ENCODED PROTEIN WITH RIBONUCLEASE H-LIKE AND RETROVIRUS ZINC FINGER-LIKE DOMAINS"/>
    <property type="match status" value="1"/>
</dbReference>
<dbReference type="GO" id="GO:0008270">
    <property type="term" value="F:zinc ion binding"/>
    <property type="evidence" value="ECO:0007669"/>
    <property type="project" value="InterPro"/>
</dbReference>
<evidence type="ECO:0000256" key="1">
    <source>
        <dbReference type="SAM" id="Phobius"/>
    </source>
</evidence>
<dbReference type="Pfam" id="PF00665">
    <property type="entry name" value="rve"/>
    <property type="match status" value="1"/>
</dbReference>
<dbReference type="InterPro" id="IPR001878">
    <property type="entry name" value="Znf_CCHC"/>
</dbReference>
<name>A0A438GM58_VITVI</name>
<dbReference type="PANTHER" id="PTHR42648">
    <property type="entry name" value="TRANSPOSASE, PUTATIVE-RELATED"/>
    <property type="match status" value="1"/>
</dbReference>
<evidence type="ECO:0000259" key="2">
    <source>
        <dbReference type="PROSITE" id="PS50994"/>
    </source>
</evidence>
<dbReference type="SMART" id="SM00343">
    <property type="entry name" value="ZnF_C2HC"/>
    <property type="match status" value="2"/>
</dbReference>
<organism evidence="3 4">
    <name type="scientific">Vitis vinifera</name>
    <name type="common">Grape</name>
    <dbReference type="NCBI Taxonomy" id="29760"/>
    <lineage>
        <taxon>Eukaryota</taxon>
        <taxon>Viridiplantae</taxon>
        <taxon>Streptophyta</taxon>
        <taxon>Embryophyta</taxon>
        <taxon>Tracheophyta</taxon>
        <taxon>Spermatophyta</taxon>
        <taxon>Magnoliopsida</taxon>
        <taxon>eudicotyledons</taxon>
        <taxon>Gunneridae</taxon>
        <taxon>Pentapetalae</taxon>
        <taxon>rosids</taxon>
        <taxon>Vitales</taxon>
        <taxon>Vitaceae</taxon>
        <taxon>Viteae</taxon>
        <taxon>Vitis</taxon>
    </lineage>
</organism>
<keyword evidence="1" id="KW-0812">Transmembrane</keyword>
<dbReference type="GO" id="GO:0003676">
    <property type="term" value="F:nucleic acid binding"/>
    <property type="evidence" value="ECO:0007669"/>
    <property type="project" value="InterPro"/>
</dbReference>
<dbReference type="SUPFAM" id="SSF53098">
    <property type="entry name" value="Ribonuclease H-like"/>
    <property type="match status" value="1"/>
</dbReference>
<proteinExistence type="predicted"/>
<dbReference type="InterPro" id="IPR039537">
    <property type="entry name" value="Retrotran_Ty1/copia-like"/>
</dbReference>
<reference evidence="3 4" key="1">
    <citation type="journal article" date="2018" name="PLoS Genet.">
        <title>Population sequencing reveals clonal diversity and ancestral inbreeding in the grapevine cultivar Chardonnay.</title>
        <authorList>
            <person name="Roach M.J."/>
            <person name="Johnson D.L."/>
            <person name="Bohlmann J."/>
            <person name="van Vuuren H.J."/>
            <person name="Jones S.J."/>
            <person name="Pretorius I.S."/>
            <person name="Schmidt S.A."/>
            <person name="Borneman A.R."/>
        </authorList>
    </citation>
    <scope>NUCLEOTIDE SEQUENCE [LARGE SCALE GENOMIC DNA]</scope>
    <source>
        <strain evidence="4">cv. Chardonnay</strain>
        <tissue evidence="3">Leaf</tissue>
    </source>
</reference>
<dbReference type="EMBL" id="QGNW01000395">
    <property type="protein sequence ID" value="RVW73281.1"/>
    <property type="molecule type" value="Genomic_DNA"/>
</dbReference>
<feature type="transmembrane region" description="Helical" evidence="1">
    <location>
        <begin position="395"/>
        <end position="428"/>
    </location>
</feature>
<dbReference type="Proteomes" id="UP000288805">
    <property type="component" value="Unassembled WGS sequence"/>
</dbReference>
<dbReference type="Gene3D" id="4.10.60.10">
    <property type="entry name" value="Zinc finger, CCHC-type"/>
    <property type="match status" value="2"/>
</dbReference>
<keyword evidence="1" id="KW-0472">Membrane</keyword>
<evidence type="ECO:0000313" key="4">
    <source>
        <dbReference type="Proteomes" id="UP000288805"/>
    </source>
</evidence>
<evidence type="ECO:0000313" key="3">
    <source>
        <dbReference type="EMBL" id="RVW73281.1"/>
    </source>
</evidence>
<dbReference type="InterPro" id="IPR036397">
    <property type="entry name" value="RNaseH_sf"/>
</dbReference>
<dbReference type="InterPro" id="IPR012337">
    <property type="entry name" value="RNaseH-like_sf"/>
</dbReference>
<gene>
    <name evidence="3" type="primary">POLX_1988</name>
    <name evidence="3" type="ORF">CK203_050398</name>
</gene>
<accession>A0A438GM58</accession>
<feature type="domain" description="Integrase catalytic" evidence="2">
    <location>
        <begin position="265"/>
        <end position="390"/>
    </location>
</feature>